<dbReference type="InterPro" id="IPR000312">
    <property type="entry name" value="Glycosyl_Trfase_fam3"/>
</dbReference>
<dbReference type="InterPro" id="IPR035902">
    <property type="entry name" value="Nuc_phospho_transferase"/>
</dbReference>
<dbReference type="KEGG" id="wcp:H9Q76_10010"/>
<evidence type="ECO:0000256" key="7">
    <source>
        <dbReference type="ARBA" id="ARBA00052328"/>
    </source>
</evidence>
<comment type="cofactor">
    <cofactor evidence="9">
        <name>Mg(2+)</name>
        <dbReference type="ChEBI" id="CHEBI:18420"/>
    </cofactor>
    <text evidence="9">Binds 2 magnesium ions per monomer.</text>
</comment>
<dbReference type="NCBIfam" id="TIGR01245">
    <property type="entry name" value="trpD"/>
    <property type="match status" value="1"/>
</dbReference>
<feature type="binding site" evidence="9">
    <location>
        <position position="92"/>
    </location>
    <ligand>
        <name>Mg(2+)</name>
        <dbReference type="ChEBI" id="CHEBI:18420"/>
        <label>1</label>
    </ligand>
</feature>
<feature type="binding site" evidence="9">
    <location>
        <position position="226"/>
    </location>
    <ligand>
        <name>Mg(2+)</name>
        <dbReference type="ChEBI" id="CHEBI:18420"/>
        <label>1</label>
    </ligand>
</feature>
<feature type="binding site" evidence="9">
    <location>
        <position position="226"/>
    </location>
    <ligand>
        <name>Mg(2+)</name>
        <dbReference type="ChEBI" id="CHEBI:18420"/>
        <label>2</label>
    </ligand>
</feature>
<dbReference type="UniPathway" id="UPA00035">
    <property type="reaction ID" value="UER00041"/>
</dbReference>
<dbReference type="AlphaFoldDB" id="A0A7G9FKI9"/>
<comment type="function">
    <text evidence="9">Catalyzes the transfer of the phosphoribosyl group of 5-phosphorylribose-1-pyrophosphate (PRPP) to anthranilate to yield N-(5'-phosphoribosyl)-anthranilate (PRA).</text>
</comment>
<evidence type="ECO:0000313" key="12">
    <source>
        <dbReference type="EMBL" id="QNL99070.1"/>
    </source>
</evidence>
<evidence type="ECO:0000256" key="9">
    <source>
        <dbReference type="HAMAP-Rule" id="MF_00211"/>
    </source>
</evidence>
<feature type="binding site" evidence="9">
    <location>
        <begin position="108"/>
        <end position="116"/>
    </location>
    <ligand>
        <name>5-phospho-alpha-D-ribose 1-diphosphate</name>
        <dbReference type="ChEBI" id="CHEBI:58017"/>
    </ligand>
</feature>
<name>A0A7G9FKI9_9FIRM</name>
<feature type="domain" description="Glycosyl transferase family 3" evidence="10">
    <location>
        <begin position="74"/>
        <end position="324"/>
    </location>
</feature>
<comment type="similarity">
    <text evidence="8">In the C-terminal section; belongs to the anthranilate phosphoribosyltransferase family.</text>
</comment>
<feature type="domain" description="Glycosyl transferase family 3 N-terminal" evidence="11">
    <location>
        <begin position="3"/>
        <end position="65"/>
    </location>
</feature>
<dbReference type="SUPFAM" id="SSF52418">
    <property type="entry name" value="Nucleoside phosphorylase/phosphoribosyltransferase catalytic domain"/>
    <property type="match status" value="1"/>
</dbReference>
<dbReference type="GO" id="GO:0004048">
    <property type="term" value="F:anthranilate phosphoribosyltransferase activity"/>
    <property type="evidence" value="ECO:0007669"/>
    <property type="project" value="UniProtKB-UniRule"/>
</dbReference>
<keyword evidence="5 9" id="KW-0822">Tryptophan biosynthesis</keyword>
<feature type="binding site" evidence="9">
    <location>
        <position position="80"/>
    </location>
    <ligand>
        <name>5-phospho-alpha-D-ribose 1-diphosphate</name>
        <dbReference type="ChEBI" id="CHEBI:58017"/>
    </ligand>
</feature>
<dbReference type="InterPro" id="IPR036320">
    <property type="entry name" value="Glycosyl_Trfase_fam3_N_dom_sf"/>
</dbReference>
<feature type="binding site" evidence="9">
    <location>
        <position position="120"/>
    </location>
    <ligand>
        <name>5-phospho-alpha-D-ribose 1-diphosphate</name>
        <dbReference type="ChEBI" id="CHEBI:58017"/>
    </ligand>
</feature>
<dbReference type="GO" id="GO:0000287">
    <property type="term" value="F:magnesium ion binding"/>
    <property type="evidence" value="ECO:0007669"/>
    <property type="project" value="UniProtKB-UniRule"/>
</dbReference>
<feature type="binding site" evidence="9">
    <location>
        <position position="88"/>
    </location>
    <ligand>
        <name>5-phospho-alpha-D-ribose 1-diphosphate</name>
        <dbReference type="ChEBI" id="CHEBI:58017"/>
    </ligand>
</feature>
<evidence type="ECO:0000313" key="13">
    <source>
        <dbReference type="Proteomes" id="UP000515819"/>
    </source>
</evidence>
<dbReference type="PANTHER" id="PTHR43285">
    <property type="entry name" value="ANTHRANILATE PHOSPHORIBOSYLTRANSFERASE"/>
    <property type="match status" value="1"/>
</dbReference>
<dbReference type="HAMAP" id="MF_00211">
    <property type="entry name" value="TrpD"/>
    <property type="match status" value="1"/>
</dbReference>
<evidence type="ECO:0000256" key="5">
    <source>
        <dbReference type="ARBA" id="ARBA00022822"/>
    </source>
</evidence>
<evidence type="ECO:0000256" key="1">
    <source>
        <dbReference type="ARBA" id="ARBA00004907"/>
    </source>
</evidence>
<evidence type="ECO:0000256" key="2">
    <source>
        <dbReference type="ARBA" id="ARBA00022605"/>
    </source>
</evidence>
<proteinExistence type="inferred from homology"/>
<evidence type="ECO:0000259" key="11">
    <source>
        <dbReference type="Pfam" id="PF02885"/>
    </source>
</evidence>
<comment type="catalytic activity">
    <reaction evidence="7 9">
        <text>N-(5-phospho-beta-D-ribosyl)anthranilate + diphosphate = 5-phospho-alpha-D-ribose 1-diphosphate + anthranilate</text>
        <dbReference type="Rhea" id="RHEA:11768"/>
        <dbReference type="ChEBI" id="CHEBI:16567"/>
        <dbReference type="ChEBI" id="CHEBI:18277"/>
        <dbReference type="ChEBI" id="CHEBI:33019"/>
        <dbReference type="ChEBI" id="CHEBI:58017"/>
        <dbReference type="EC" id="2.4.2.18"/>
    </reaction>
</comment>
<accession>A0A7G9FKI9</accession>
<dbReference type="InterPro" id="IPR005940">
    <property type="entry name" value="Anthranilate_Pribosyl_Tfrase"/>
</dbReference>
<reference evidence="12 13" key="1">
    <citation type="submission" date="2020-08" db="EMBL/GenBank/DDBJ databases">
        <authorList>
            <person name="Liu C."/>
            <person name="Sun Q."/>
        </authorList>
    </citation>
    <scope>NUCLEOTIDE SEQUENCE [LARGE SCALE GENOMIC DNA]</scope>
    <source>
        <strain evidence="12 13">NSJ-4</strain>
    </source>
</reference>
<comment type="similarity">
    <text evidence="9">Belongs to the anthranilate phosphoribosyltransferase family.</text>
</comment>
<evidence type="ECO:0000256" key="6">
    <source>
        <dbReference type="ARBA" id="ARBA00023141"/>
    </source>
</evidence>
<keyword evidence="2 9" id="KW-0028">Amino-acid biosynthesis</keyword>
<evidence type="ECO:0000259" key="10">
    <source>
        <dbReference type="Pfam" id="PF00591"/>
    </source>
</evidence>
<dbReference type="FunFam" id="3.40.1030.10:FF:000002">
    <property type="entry name" value="Anthranilate phosphoribosyltransferase"/>
    <property type="match status" value="1"/>
</dbReference>
<keyword evidence="4 9" id="KW-0808">Transferase</keyword>
<keyword evidence="13" id="KW-1185">Reference proteome</keyword>
<dbReference type="RefSeq" id="WP_249321046.1">
    <property type="nucleotide sequence ID" value="NZ_CP060632.1"/>
</dbReference>
<evidence type="ECO:0000256" key="3">
    <source>
        <dbReference type="ARBA" id="ARBA00022676"/>
    </source>
</evidence>
<evidence type="ECO:0000256" key="8">
    <source>
        <dbReference type="ARBA" id="ARBA00061188"/>
    </source>
</evidence>
<protein>
    <recommendedName>
        <fullName evidence="9">Anthranilate phosphoribosyltransferase</fullName>
        <ecNumber evidence="9">2.4.2.18</ecNumber>
    </recommendedName>
</protein>
<dbReference type="Gene3D" id="3.40.1030.10">
    <property type="entry name" value="Nucleoside phosphorylase/phosphoribosyltransferase catalytic domain"/>
    <property type="match status" value="1"/>
</dbReference>
<comment type="subunit">
    <text evidence="9">Homodimer.</text>
</comment>
<feature type="binding site" evidence="9">
    <location>
        <position position="111"/>
    </location>
    <ligand>
        <name>anthranilate</name>
        <dbReference type="ChEBI" id="CHEBI:16567"/>
        <label>1</label>
    </ligand>
</feature>
<feature type="binding site" evidence="9">
    <location>
        <position position="166"/>
    </location>
    <ligand>
        <name>anthranilate</name>
        <dbReference type="ChEBI" id="CHEBI:16567"/>
        <label>2</label>
    </ligand>
</feature>
<evidence type="ECO:0000256" key="4">
    <source>
        <dbReference type="ARBA" id="ARBA00022679"/>
    </source>
</evidence>
<feature type="binding site" evidence="9">
    <location>
        <begin position="90"/>
        <end position="93"/>
    </location>
    <ligand>
        <name>5-phospho-alpha-D-ribose 1-diphosphate</name>
        <dbReference type="ChEBI" id="CHEBI:58017"/>
    </ligand>
</feature>
<feature type="binding site" evidence="9">
    <location>
        <position position="225"/>
    </location>
    <ligand>
        <name>Mg(2+)</name>
        <dbReference type="ChEBI" id="CHEBI:18420"/>
        <label>2</label>
    </ligand>
</feature>
<dbReference type="Pfam" id="PF00591">
    <property type="entry name" value="Glycos_transf_3"/>
    <property type="match status" value="1"/>
</dbReference>
<gene>
    <name evidence="9 12" type="primary">trpD</name>
    <name evidence="12" type="ORF">H9Q76_10010</name>
</gene>
<keyword evidence="3 9" id="KW-0328">Glycosyltransferase</keyword>
<comment type="caution">
    <text evidence="9">Lacks conserved residue(s) required for the propagation of feature annotation.</text>
</comment>
<dbReference type="InterPro" id="IPR017459">
    <property type="entry name" value="Glycosyl_Trfase_fam3_N_dom"/>
</dbReference>
<dbReference type="Proteomes" id="UP000515819">
    <property type="component" value="Chromosome"/>
</dbReference>
<dbReference type="EC" id="2.4.2.18" evidence="9"/>
<dbReference type="SUPFAM" id="SSF47648">
    <property type="entry name" value="Nucleoside phosphorylase/phosphoribosyltransferase N-terminal domain"/>
    <property type="match status" value="1"/>
</dbReference>
<dbReference type="Gene3D" id="1.20.970.10">
    <property type="entry name" value="Transferase, Pyrimidine Nucleoside Phosphorylase, Chain C"/>
    <property type="match status" value="1"/>
</dbReference>
<organism evidence="12 13">
    <name type="scientific">Wujia chipingensis</name>
    <dbReference type="NCBI Taxonomy" id="2763670"/>
    <lineage>
        <taxon>Bacteria</taxon>
        <taxon>Bacillati</taxon>
        <taxon>Bacillota</taxon>
        <taxon>Clostridia</taxon>
        <taxon>Lachnospirales</taxon>
        <taxon>Lachnospiraceae</taxon>
        <taxon>Wujia</taxon>
    </lineage>
</organism>
<dbReference type="EMBL" id="CP060632">
    <property type="protein sequence ID" value="QNL99070.1"/>
    <property type="molecule type" value="Genomic_DNA"/>
</dbReference>
<dbReference type="Pfam" id="PF02885">
    <property type="entry name" value="Glycos_trans_3N"/>
    <property type="match status" value="1"/>
</dbReference>
<sequence>MIKEAISKAMNKENLTREEALQVMKEIMSGEAEQSQVAAFLVALHMKGETAEEISACAEGMRSFATKLDRGDMNVIDIVGTGGDRSNTFNISTTAAIVTAAAGVAVAKHGNRAASSKCGTADCLETLGVNLMLEPEKNAKVLKDTNLCFLFAQKYHPAMRYVGSVRKAIGVPTVFNILGPLTNPAYNTYQLLGVYSEELLETVANALKDLGLKHAMVVYGKDCLDEISMSADTEVCELADGKVTKYTITPEQFGFTRCRKEDLVGGTPEENAALVKEILEGKVTGAKLDAVLINAGAAIHVAKNVSMEEGIKEAREMITSGKALATMEQFIAETNAA</sequence>
<keyword evidence="9" id="KW-0460">Magnesium</keyword>
<dbReference type="GO" id="GO:0005829">
    <property type="term" value="C:cytosol"/>
    <property type="evidence" value="ECO:0007669"/>
    <property type="project" value="TreeGrafter"/>
</dbReference>
<keyword evidence="6 9" id="KW-0057">Aromatic amino acid biosynthesis</keyword>
<feature type="binding site" evidence="9">
    <location>
        <begin position="83"/>
        <end position="84"/>
    </location>
    <ligand>
        <name>5-phospho-alpha-D-ribose 1-diphosphate</name>
        <dbReference type="ChEBI" id="CHEBI:58017"/>
    </ligand>
</feature>
<comment type="pathway">
    <text evidence="1 9">Amino-acid biosynthesis; L-tryptophan biosynthesis; L-tryptophan from chorismate: step 2/5.</text>
</comment>
<feature type="binding site" evidence="9">
    <location>
        <position position="80"/>
    </location>
    <ligand>
        <name>anthranilate</name>
        <dbReference type="ChEBI" id="CHEBI:16567"/>
        <label>1</label>
    </ligand>
</feature>
<dbReference type="GO" id="GO:0000162">
    <property type="term" value="P:L-tryptophan biosynthetic process"/>
    <property type="evidence" value="ECO:0007669"/>
    <property type="project" value="UniProtKB-UniRule"/>
</dbReference>
<keyword evidence="9" id="KW-0479">Metal-binding</keyword>
<dbReference type="PANTHER" id="PTHR43285:SF2">
    <property type="entry name" value="ANTHRANILATE PHOSPHORIBOSYLTRANSFERASE"/>
    <property type="match status" value="1"/>
</dbReference>